<dbReference type="PANTHER" id="PTHR31881:SF6">
    <property type="entry name" value="OS09G0494600 PROTEIN"/>
    <property type="match status" value="1"/>
</dbReference>
<dbReference type="Pfam" id="PF04654">
    <property type="entry name" value="DUF599"/>
    <property type="match status" value="1"/>
</dbReference>
<feature type="transmembrane region" description="Helical" evidence="1">
    <location>
        <begin position="7"/>
        <end position="28"/>
    </location>
</feature>
<comment type="caution">
    <text evidence="2">The sequence shown here is derived from an EMBL/GenBank/DDBJ whole genome shotgun (WGS) entry which is preliminary data.</text>
</comment>
<feature type="transmembrane region" description="Helical" evidence="1">
    <location>
        <begin position="119"/>
        <end position="139"/>
    </location>
</feature>
<feature type="transmembrane region" description="Helical" evidence="1">
    <location>
        <begin position="78"/>
        <end position="98"/>
    </location>
</feature>
<dbReference type="PANTHER" id="PTHR31881">
    <property type="match status" value="1"/>
</dbReference>
<evidence type="ECO:0000313" key="3">
    <source>
        <dbReference type="Proteomes" id="UP000284605"/>
    </source>
</evidence>
<dbReference type="EMBL" id="QYUK01000016">
    <property type="protein sequence ID" value="RJF80608.1"/>
    <property type="molecule type" value="Genomic_DNA"/>
</dbReference>
<reference evidence="2 3" key="1">
    <citation type="submission" date="2018-09" db="EMBL/GenBank/DDBJ databases">
        <authorList>
            <person name="Zhu H."/>
        </authorList>
    </citation>
    <scope>NUCLEOTIDE SEQUENCE [LARGE SCALE GENOMIC DNA]</scope>
    <source>
        <strain evidence="2 3">K1W22B-8</strain>
    </source>
</reference>
<dbReference type="RefSeq" id="WP_119782659.1">
    <property type="nucleotide sequence ID" value="NZ_QYUK01000016.1"/>
</dbReference>
<keyword evidence="3" id="KW-1185">Reference proteome</keyword>
<evidence type="ECO:0000313" key="2">
    <source>
        <dbReference type="EMBL" id="RJF80608.1"/>
    </source>
</evidence>
<keyword evidence="1" id="KW-0472">Membrane</keyword>
<dbReference type="Proteomes" id="UP000284605">
    <property type="component" value="Unassembled WGS sequence"/>
</dbReference>
<evidence type="ECO:0000256" key="1">
    <source>
        <dbReference type="SAM" id="Phobius"/>
    </source>
</evidence>
<gene>
    <name evidence="2" type="ORF">D3874_26195</name>
</gene>
<sequence length="240" mass="26561">MIDKLWAIGFTPLDFVALVLFGAVWFGYERLLHLIGRRYRTINFTMRLVRRHWMEAMVRREVRIGDAALLGHVMNSTAFFASTTVLVAAAMVGALASLDTMQPAIEGLDFTAKTSRALFELKVLLPLIVFVGGFFRFTWSLRQFNYAIALIGATPAPGDTQGSDGIAMADQTAEVMTSAAEAFNGGIRSYYFALACLFWFGGPLAFIVATLAMVWTLLRRQISSPAAVAIRVEARKLTKY</sequence>
<dbReference type="AlphaFoldDB" id="A0A418VTX8"/>
<proteinExistence type="predicted"/>
<dbReference type="OrthoDB" id="9806874at2"/>
<feature type="transmembrane region" description="Helical" evidence="1">
    <location>
        <begin position="190"/>
        <end position="218"/>
    </location>
</feature>
<dbReference type="InterPro" id="IPR006747">
    <property type="entry name" value="DUF599"/>
</dbReference>
<keyword evidence="1" id="KW-0812">Transmembrane</keyword>
<protein>
    <submittedName>
        <fullName evidence="2">DUF599 domain-containing protein</fullName>
    </submittedName>
</protein>
<organism evidence="2 3">
    <name type="scientific">Oleomonas cavernae</name>
    <dbReference type="NCBI Taxonomy" id="2320859"/>
    <lineage>
        <taxon>Bacteria</taxon>
        <taxon>Pseudomonadati</taxon>
        <taxon>Pseudomonadota</taxon>
        <taxon>Alphaproteobacteria</taxon>
        <taxon>Acetobacterales</taxon>
        <taxon>Acetobacteraceae</taxon>
        <taxon>Oleomonas</taxon>
    </lineage>
</organism>
<name>A0A418VTX8_9PROT</name>
<accession>A0A418VTX8</accession>
<keyword evidence="1" id="KW-1133">Transmembrane helix</keyword>